<name>D9XAX2_STRVT</name>
<proteinExistence type="predicted"/>
<accession>D9XAX2</accession>
<keyword evidence="3" id="KW-1185">Reference proteome</keyword>
<dbReference type="AlphaFoldDB" id="D9XAX2"/>
<dbReference type="STRING" id="591159.SSQG_02802"/>
<feature type="signal peptide" evidence="1">
    <location>
        <begin position="1"/>
        <end position="33"/>
    </location>
</feature>
<evidence type="ECO:0000313" key="2">
    <source>
        <dbReference type="EMBL" id="EFL32284.1"/>
    </source>
</evidence>
<reference evidence="3" key="1">
    <citation type="submission" date="2009-02" db="EMBL/GenBank/DDBJ databases">
        <title>Annotation of Streptomyces viridochromogenes strain DSM 40736.</title>
        <authorList>
            <consortium name="The Broad Institute Genome Sequencing Platform"/>
            <consortium name="Broad Institute Microbial Sequencing Center"/>
            <person name="Fischbach M."/>
            <person name="Godfrey P."/>
            <person name="Ward D."/>
            <person name="Young S."/>
            <person name="Zeng Q."/>
            <person name="Koehrsen M."/>
            <person name="Alvarado L."/>
            <person name="Berlin A.M."/>
            <person name="Bochicchio J."/>
            <person name="Borenstein D."/>
            <person name="Chapman S.B."/>
            <person name="Chen Z."/>
            <person name="Engels R."/>
            <person name="Freedman E."/>
            <person name="Gellesch M."/>
            <person name="Goldberg J."/>
            <person name="Griggs A."/>
            <person name="Gujja S."/>
            <person name="Heilman E.R."/>
            <person name="Heiman D.I."/>
            <person name="Hepburn T.A."/>
            <person name="Howarth C."/>
            <person name="Jen D."/>
            <person name="Larson L."/>
            <person name="Lewis B."/>
            <person name="Mehta T."/>
            <person name="Park D."/>
            <person name="Pearson M."/>
            <person name="Richards J."/>
            <person name="Roberts A."/>
            <person name="Saif S."/>
            <person name="Shea T.D."/>
            <person name="Shenoy N."/>
            <person name="Sisk P."/>
            <person name="Stolte C."/>
            <person name="Sykes S.N."/>
            <person name="Thomson T."/>
            <person name="Walk T."/>
            <person name="White J."/>
            <person name="Yandava C."/>
            <person name="Straight P."/>
            <person name="Clardy J."/>
            <person name="Hung D."/>
            <person name="Kolter R."/>
            <person name="Mekalanos J."/>
            <person name="Walker S."/>
            <person name="Walsh C.T."/>
            <person name="Wieland-Brown L.C."/>
            <person name="Haas B."/>
            <person name="Nusbaum C."/>
            <person name="Birren B."/>
        </authorList>
    </citation>
    <scope>NUCLEOTIDE SEQUENCE [LARGE SCALE GENOMIC DNA]</scope>
    <source>
        <strain evidence="3">DSM 40736 / JCM 4977 / BCRC 1201 / Tue 494</strain>
    </source>
</reference>
<keyword evidence="1" id="KW-0732">Signal</keyword>
<dbReference type="eggNOG" id="ENOG5031Y5I">
    <property type="taxonomic scope" value="Bacteria"/>
</dbReference>
<organism evidence="2 3">
    <name type="scientific">Streptomyces viridochromogenes (strain DSM 40736 / JCM 4977 / BCRC 1201 / Tue 494)</name>
    <dbReference type="NCBI Taxonomy" id="591159"/>
    <lineage>
        <taxon>Bacteria</taxon>
        <taxon>Bacillati</taxon>
        <taxon>Actinomycetota</taxon>
        <taxon>Actinomycetes</taxon>
        <taxon>Kitasatosporales</taxon>
        <taxon>Streptomycetaceae</taxon>
        <taxon>Streptomyces</taxon>
    </lineage>
</organism>
<gene>
    <name evidence="2" type="ORF">SSQG_02802</name>
</gene>
<evidence type="ECO:0000256" key="1">
    <source>
        <dbReference type="SAM" id="SignalP"/>
    </source>
</evidence>
<evidence type="ECO:0000313" key="3">
    <source>
        <dbReference type="Proteomes" id="UP000004184"/>
    </source>
</evidence>
<dbReference type="Proteomes" id="UP000004184">
    <property type="component" value="Unassembled WGS sequence"/>
</dbReference>
<protein>
    <submittedName>
        <fullName evidence="2">Predicted protein</fullName>
    </submittedName>
</protein>
<sequence>MIMKTPRLHSMHRSVAHSAGAALIILGAVLTSAAPVAAQTAPGADLHDGKASSCQTSRTERQGLDDIVWSLLLGPQSATTVETRCEDAVTVQQDAVTTQPDGARGVLGPVLGP</sequence>
<dbReference type="EMBL" id="GG657757">
    <property type="protein sequence ID" value="EFL32284.1"/>
    <property type="molecule type" value="Genomic_DNA"/>
</dbReference>
<dbReference type="HOGENOM" id="CLU_2132227_0_0_11"/>
<feature type="chain" id="PRO_5039176340" evidence="1">
    <location>
        <begin position="34"/>
        <end position="113"/>
    </location>
</feature>